<feature type="non-terminal residue" evidence="1">
    <location>
        <position position="213"/>
    </location>
</feature>
<dbReference type="OrthoDB" id="26838at2759"/>
<reference evidence="1" key="1">
    <citation type="journal article" date="2020" name="Stud. Mycol.">
        <title>101 Dothideomycetes genomes: a test case for predicting lifestyles and emergence of pathogens.</title>
        <authorList>
            <person name="Haridas S."/>
            <person name="Albert R."/>
            <person name="Binder M."/>
            <person name="Bloem J."/>
            <person name="Labutti K."/>
            <person name="Salamov A."/>
            <person name="Andreopoulos B."/>
            <person name="Baker S."/>
            <person name="Barry K."/>
            <person name="Bills G."/>
            <person name="Bluhm B."/>
            <person name="Cannon C."/>
            <person name="Castanera R."/>
            <person name="Culley D."/>
            <person name="Daum C."/>
            <person name="Ezra D."/>
            <person name="Gonzalez J."/>
            <person name="Henrissat B."/>
            <person name="Kuo A."/>
            <person name="Liang C."/>
            <person name="Lipzen A."/>
            <person name="Lutzoni F."/>
            <person name="Magnuson J."/>
            <person name="Mondo S."/>
            <person name="Nolan M."/>
            <person name="Ohm R."/>
            <person name="Pangilinan J."/>
            <person name="Park H.-J."/>
            <person name="Ramirez L."/>
            <person name="Alfaro M."/>
            <person name="Sun H."/>
            <person name="Tritt A."/>
            <person name="Yoshinaga Y."/>
            <person name="Zwiers L.-H."/>
            <person name="Turgeon B."/>
            <person name="Goodwin S."/>
            <person name="Spatafora J."/>
            <person name="Crous P."/>
            <person name="Grigoriev I."/>
        </authorList>
    </citation>
    <scope>NUCLEOTIDE SEQUENCE</scope>
    <source>
        <strain evidence="1">CBS 269.34</strain>
    </source>
</reference>
<dbReference type="InterPro" id="IPR012337">
    <property type="entry name" value="RNaseH-like_sf"/>
</dbReference>
<sequence length="213" mass="24525">TTIRSRRAVSLLVDDLTHTRNRKPELFLDVQGTDFCIYDVGVITIFLPARDHVYTIFVDGPATFSYPGKDGTTIKGLLEDPTLCKGFFDVRKAANALYRHFGITLQGVMDIQLMQCSLQKWKNNSLRTLLSLGDCVERQLPIVGPDVKQMWRETAIKASHELIRDKGGMEMAWFTARPLPVEMRKYTMQQVQILAMLCEDYWQRMDDKQKDFV</sequence>
<organism evidence="1 2">
    <name type="scientific">Lophium mytilinum</name>
    <dbReference type="NCBI Taxonomy" id="390894"/>
    <lineage>
        <taxon>Eukaryota</taxon>
        <taxon>Fungi</taxon>
        <taxon>Dikarya</taxon>
        <taxon>Ascomycota</taxon>
        <taxon>Pezizomycotina</taxon>
        <taxon>Dothideomycetes</taxon>
        <taxon>Pleosporomycetidae</taxon>
        <taxon>Mytilinidiales</taxon>
        <taxon>Mytilinidiaceae</taxon>
        <taxon>Lophium</taxon>
    </lineage>
</organism>
<evidence type="ECO:0008006" key="3">
    <source>
        <dbReference type="Google" id="ProtNLM"/>
    </source>
</evidence>
<dbReference type="PANTHER" id="PTHR43040">
    <property type="entry name" value="RIBONUCLEASE D"/>
    <property type="match status" value="1"/>
</dbReference>
<dbReference type="AlphaFoldDB" id="A0A6A6QZH5"/>
<dbReference type="GO" id="GO:0003676">
    <property type="term" value="F:nucleic acid binding"/>
    <property type="evidence" value="ECO:0007669"/>
    <property type="project" value="InterPro"/>
</dbReference>
<gene>
    <name evidence="1" type="ORF">BU16DRAFT_446717</name>
</gene>
<accession>A0A6A6QZH5</accession>
<name>A0A6A6QZH5_9PEZI</name>
<evidence type="ECO:0000313" key="2">
    <source>
        <dbReference type="Proteomes" id="UP000799750"/>
    </source>
</evidence>
<dbReference type="SUPFAM" id="SSF53098">
    <property type="entry name" value="Ribonuclease H-like"/>
    <property type="match status" value="1"/>
</dbReference>
<dbReference type="InterPro" id="IPR036397">
    <property type="entry name" value="RNaseH_sf"/>
</dbReference>
<protein>
    <recommendedName>
        <fullName evidence="3">3'-5' exonuclease domain-containing protein</fullName>
    </recommendedName>
</protein>
<proteinExistence type="predicted"/>
<dbReference type="Proteomes" id="UP000799750">
    <property type="component" value="Unassembled WGS sequence"/>
</dbReference>
<dbReference type="PANTHER" id="PTHR43040:SF1">
    <property type="entry name" value="RIBONUCLEASE D"/>
    <property type="match status" value="1"/>
</dbReference>
<dbReference type="Gene3D" id="3.30.420.10">
    <property type="entry name" value="Ribonuclease H-like superfamily/Ribonuclease H"/>
    <property type="match status" value="1"/>
</dbReference>
<feature type="non-terminal residue" evidence="1">
    <location>
        <position position="1"/>
    </location>
</feature>
<dbReference type="EMBL" id="MU004186">
    <property type="protein sequence ID" value="KAF2497649.1"/>
    <property type="molecule type" value="Genomic_DNA"/>
</dbReference>
<keyword evidence="2" id="KW-1185">Reference proteome</keyword>
<evidence type="ECO:0000313" key="1">
    <source>
        <dbReference type="EMBL" id="KAF2497649.1"/>
    </source>
</evidence>